<accession>S8EHJ0</accession>
<dbReference type="STRING" id="743788.S8EHJ0"/>
<reference evidence="1 2" key="1">
    <citation type="journal article" date="2012" name="Science">
        <title>The Paleozoic origin of enzymatic lignin decomposition reconstructed from 31 fungal genomes.</title>
        <authorList>
            <person name="Floudas D."/>
            <person name="Binder M."/>
            <person name="Riley R."/>
            <person name="Barry K."/>
            <person name="Blanchette R.A."/>
            <person name="Henrissat B."/>
            <person name="Martinez A.T."/>
            <person name="Otillar R."/>
            <person name="Spatafora J.W."/>
            <person name="Yadav J.S."/>
            <person name="Aerts A."/>
            <person name="Benoit I."/>
            <person name="Boyd A."/>
            <person name="Carlson A."/>
            <person name="Copeland A."/>
            <person name="Coutinho P.M."/>
            <person name="de Vries R.P."/>
            <person name="Ferreira P."/>
            <person name="Findley K."/>
            <person name="Foster B."/>
            <person name="Gaskell J."/>
            <person name="Glotzer D."/>
            <person name="Gorecki P."/>
            <person name="Heitman J."/>
            <person name="Hesse C."/>
            <person name="Hori C."/>
            <person name="Igarashi K."/>
            <person name="Jurgens J.A."/>
            <person name="Kallen N."/>
            <person name="Kersten P."/>
            <person name="Kohler A."/>
            <person name="Kuees U."/>
            <person name="Kumar T.K.A."/>
            <person name="Kuo A."/>
            <person name="LaButti K."/>
            <person name="Larrondo L.F."/>
            <person name="Lindquist E."/>
            <person name="Ling A."/>
            <person name="Lombard V."/>
            <person name="Lucas S."/>
            <person name="Lundell T."/>
            <person name="Martin R."/>
            <person name="McLaughlin D.J."/>
            <person name="Morgenstern I."/>
            <person name="Morin E."/>
            <person name="Murat C."/>
            <person name="Nagy L.G."/>
            <person name="Nolan M."/>
            <person name="Ohm R.A."/>
            <person name="Patyshakuliyeva A."/>
            <person name="Rokas A."/>
            <person name="Ruiz-Duenas F.J."/>
            <person name="Sabat G."/>
            <person name="Salamov A."/>
            <person name="Samejima M."/>
            <person name="Schmutz J."/>
            <person name="Slot J.C."/>
            <person name="St John F."/>
            <person name="Stenlid J."/>
            <person name="Sun H."/>
            <person name="Sun S."/>
            <person name="Syed K."/>
            <person name="Tsang A."/>
            <person name="Wiebenga A."/>
            <person name="Young D."/>
            <person name="Pisabarro A."/>
            <person name="Eastwood D.C."/>
            <person name="Martin F."/>
            <person name="Cullen D."/>
            <person name="Grigoriev I.V."/>
            <person name="Hibbett D.S."/>
        </authorList>
    </citation>
    <scope>NUCLEOTIDE SEQUENCE</scope>
    <source>
        <strain evidence="2">FP-58527</strain>
    </source>
</reference>
<dbReference type="EMBL" id="KE504126">
    <property type="protein sequence ID" value="EPT04642.1"/>
    <property type="molecule type" value="Genomic_DNA"/>
</dbReference>
<evidence type="ECO:0000313" key="2">
    <source>
        <dbReference type="Proteomes" id="UP000015241"/>
    </source>
</evidence>
<name>S8EHJ0_FOMSC</name>
<dbReference type="Proteomes" id="UP000015241">
    <property type="component" value="Unassembled WGS sequence"/>
</dbReference>
<evidence type="ECO:0000313" key="1">
    <source>
        <dbReference type="EMBL" id="EPT04642.1"/>
    </source>
</evidence>
<protein>
    <submittedName>
        <fullName evidence="1">Uncharacterized protein</fullName>
    </submittedName>
</protein>
<dbReference type="OrthoDB" id="2803718at2759"/>
<feature type="non-terminal residue" evidence="1">
    <location>
        <position position="148"/>
    </location>
</feature>
<dbReference type="HOGENOM" id="CLU_1763163_0_0_1"/>
<organism evidence="1 2">
    <name type="scientific">Fomitopsis schrenkii</name>
    <name type="common">Brown rot fungus</name>
    <dbReference type="NCBI Taxonomy" id="2126942"/>
    <lineage>
        <taxon>Eukaryota</taxon>
        <taxon>Fungi</taxon>
        <taxon>Dikarya</taxon>
        <taxon>Basidiomycota</taxon>
        <taxon>Agaricomycotina</taxon>
        <taxon>Agaricomycetes</taxon>
        <taxon>Polyporales</taxon>
        <taxon>Fomitopsis</taxon>
    </lineage>
</organism>
<proteinExistence type="predicted"/>
<dbReference type="InParanoid" id="S8EHJ0"/>
<dbReference type="AlphaFoldDB" id="S8EHJ0"/>
<keyword evidence="2" id="KW-1185">Reference proteome</keyword>
<sequence length="148" mass="17136">MQELCRVWAKQRLNNRRAELDDMRQQRLLAAISKLRELGWGSELDRIAARKYEPLRQHSQLRLAKPLTDRAWLKIQNDVVACMEKIRNDRLRGGRRVVLGARLRTLQSVVSAARTAPPMRTITDEYKPGVHDLAIMPEVRELIDASDD</sequence>
<gene>
    <name evidence="1" type="ORF">FOMPIDRAFT_38816</name>
</gene>